<dbReference type="SUPFAM" id="SSF56112">
    <property type="entry name" value="Protein kinase-like (PK-like)"/>
    <property type="match status" value="1"/>
</dbReference>
<dbReference type="GO" id="GO:0005524">
    <property type="term" value="F:ATP binding"/>
    <property type="evidence" value="ECO:0007669"/>
    <property type="project" value="UniProtKB-UniRule"/>
</dbReference>
<keyword evidence="5" id="KW-0418">Kinase</keyword>
<gene>
    <name evidence="11" type="ORF">LSAT_V11C500251790</name>
</gene>
<dbReference type="FunFam" id="3.30.200.20:FF:000039">
    <property type="entry name" value="receptor-like protein kinase FERONIA"/>
    <property type="match status" value="1"/>
</dbReference>
<dbReference type="EMBL" id="NBSK02000005">
    <property type="protein sequence ID" value="KAJ0207320.1"/>
    <property type="molecule type" value="Genomic_DNA"/>
</dbReference>
<feature type="domain" description="Protein kinase" evidence="10">
    <location>
        <begin position="24"/>
        <end position="294"/>
    </location>
</feature>
<evidence type="ECO:0000256" key="7">
    <source>
        <dbReference type="ARBA" id="ARBA00047899"/>
    </source>
</evidence>
<comment type="catalytic activity">
    <reaction evidence="7">
        <text>L-threonyl-[protein] + ATP = O-phospho-L-threonyl-[protein] + ADP + H(+)</text>
        <dbReference type="Rhea" id="RHEA:46608"/>
        <dbReference type="Rhea" id="RHEA-COMP:11060"/>
        <dbReference type="Rhea" id="RHEA-COMP:11605"/>
        <dbReference type="ChEBI" id="CHEBI:15378"/>
        <dbReference type="ChEBI" id="CHEBI:30013"/>
        <dbReference type="ChEBI" id="CHEBI:30616"/>
        <dbReference type="ChEBI" id="CHEBI:61977"/>
        <dbReference type="ChEBI" id="CHEBI:456216"/>
        <dbReference type="EC" id="2.7.11.1"/>
    </reaction>
</comment>
<protein>
    <recommendedName>
        <fullName evidence="1">non-specific serine/threonine protein kinase</fullName>
        <ecNumber evidence="1">2.7.11.1</ecNumber>
    </recommendedName>
</protein>
<dbReference type="InterPro" id="IPR017441">
    <property type="entry name" value="Protein_kinase_ATP_BS"/>
</dbReference>
<sequence length="701" mass="78661">MSNIREVEHLKITLESIKSATNNFAPENCIGRGGFGKVYKGEILHSEGQSMVVFKRLDRAFGQGNPEFWKEITMLSLYKHENLVHLLGFCDESNEKILVYEYLSNRSLDFHLNNNDLNWTQRLKICIGMARGLAYLHGSETQLRVLHRDVKSSNILLDENWNAKISDFGLSKFAPTNNFTFLYTSVVGTVGYCDPLYAETGFLTKESDIYSLGVVLFEVLCGRLCISNKDDRPLPGLARECYELNKVDTIIFGNIRDEITPNSLWAFTTIAYRCLKRDREERPSVTDVVRMLYIALGYQANKESWELPDIVDSFHIKALRLPMDAHKVVHLIYTNSGLDLLALTSSGIHKVWKWKPSKRNPSGKSTASIAPKVWQPTKGAVMCNDVSGNKPDEESAACIALPKHDGFFVSASGGKLSMFQMATFHTMISFMPPPPAATCLAFHPRDNNIIAIGREDSVIQIYSLEFFQVKRELRGHMKQITGLSFSWTSLVSSGADAQANISFLYCFFIIPHLYLCMWDITGAWNWKKKSRSIQSPPGHPSSLVGETKVQFHNDQRHILVVHQSQIAIYDDQLECLRLWSPREPLSAAISSATYSSDGLLIFTGFLDGAVGVFDANSLRLQCRIAPSAYLSTPISSNSITTYPVVIAAHPSYPNQFALGMSNGYVHIIEPPDHDPKLESSVPPEKGPLATSKLKHVFRFLR</sequence>
<organism evidence="11 12">
    <name type="scientific">Lactuca sativa</name>
    <name type="common">Garden lettuce</name>
    <dbReference type="NCBI Taxonomy" id="4236"/>
    <lineage>
        <taxon>Eukaryota</taxon>
        <taxon>Viridiplantae</taxon>
        <taxon>Streptophyta</taxon>
        <taxon>Embryophyta</taxon>
        <taxon>Tracheophyta</taxon>
        <taxon>Spermatophyta</taxon>
        <taxon>Magnoliopsida</taxon>
        <taxon>eudicotyledons</taxon>
        <taxon>Gunneridae</taxon>
        <taxon>Pentapetalae</taxon>
        <taxon>asterids</taxon>
        <taxon>campanulids</taxon>
        <taxon>Asterales</taxon>
        <taxon>Asteraceae</taxon>
        <taxon>Cichorioideae</taxon>
        <taxon>Cichorieae</taxon>
        <taxon>Lactucinae</taxon>
        <taxon>Lactuca</taxon>
    </lineage>
</organism>
<dbReference type="PROSITE" id="PS00107">
    <property type="entry name" value="PROTEIN_KINASE_ATP"/>
    <property type="match status" value="1"/>
</dbReference>
<dbReference type="EC" id="2.7.11.1" evidence="1"/>
<dbReference type="InterPro" id="IPR027728">
    <property type="entry name" value="Topless_fam"/>
</dbReference>
<evidence type="ECO:0000256" key="4">
    <source>
        <dbReference type="ARBA" id="ARBA00022741"/>
    </source>
</evidence>
<feature type="binding site" evidence="9">
    <location>
        <position position="55"/>
    </location>
    <ligand>
        <name>ATP</name>
        <dbReference type="ChEBI" id="CHEBI:30616"/>
    </ligand>
</feature>
<dbReference type="PROSITE" id="PS50011">
    <property type="entry name" value="PROTEIN_KINASE_DOM"/>
    <property type="match status" value="1"/>
</dbReference>
<dbReference type="PANTHER" id="PTHR44083">
    <property type="entry name" value="TOPLESS-RELATED PROTEIN 1-RELATED"/>
    <property type="match status" value="1"/>
</dbReference>
<evidence type="ECO:0000256" key="5">
    <source>
        <dbReference type="ARBA" id="ARBA00022777"/>
    </source>
</evidence>
<evidence type="ECO:0000256" key="6">
    <source>
        <dbReference type="ARBA" id="ARBA00022840"/>
    </source>
</evidence>
<dbReference type="SMART" id="SM00320">
    <property type="entry name" value="WD40"/>
    <property type="match status" value="4"/>
</dbReference>
<dbReference type="InterPro" id="IPR000719">
    <property type="entry name" value="Prot_kinase_dom"/>
</dbReference>
<dbReference type="GO" id="GO:0004674">
    <property type="term" value="F:protein serine/threonine kinase activity"/>
    <property type="evidence" value="ECO:0007669"/>
    <property type="project" value="UniProtKB-KW"/>
</dbReference>
<evidence type="ECO:0000256" key="1">
    <source>
        <dbReference type="ARBA" id="ARBA00012513"/>
    </source>
</evidence>
<evidence type="ECO:0000256" key="3">
    <source>
        <dbReference type="ARBA" id="ARBA00022679"/>
    </source>
</evidence>
<keyword evidence="2" id="KW-0723">Serine/threonine-protein kinase</keyword>
<dbReference type="FunFam" id="1.10.510.10:FF:001023">
    <property type="entry name" value="Os07g0541700 protein"/>
    <property type="match status" value="1"/>
</dbReference>
<dbReference type="SUPFAM" id="SSF50978">
    <property type="entry name" value="WD40 repeat-like"/>
    <property type="match status" value="1"/>
</dbReference>
<name>A0A9R1VJF8_LACSA</name>
<evidence type="ECO:0000313" key="12">
    <source>
        <dbReference type="Proteomes" id="UP000235145"/>
    </source>
</evidence>
<keyword evidence="12" id="KW-1185">Reference proteome</keyword>
<dbReference type="Gene3D" id="2.130.10.10">
    <property type="entry name" value="YVTN repeat-like/Quinoprotein amine dehydrogenase"/>
    <property type="match status" value="2"/>
</dbReference>
<evidence type="ECO:0000313" key="11">
    <source>
        <dbReference type="EMBL" id="KAJ0207320.1"/>
    </source>
</evidence>
<proteinExistence type="predicted"/>
<dbReference type="InterPro" id="IPR001680">
    <property type="entry name" value="WD40_rpt"/>
</dbReference>
<comment type="catalytic activity">
    <reaction evidence="8">
        <text>L-seryl-[protein] + ATP = O-phospho-L-seryl-[protein] + ADP + H(+)</text>
        <dbReference type="Rhea" id="RHEA:17989"/>
        <dbReference type="Rhea" id="RHEA-COMP:9863"/>
        <dbReference type="Rhea" id="RHEA-COMP:11604"/>
        <dbReference type="ChEBI" id="CHEBI:15378"/>
        <dbReference type="ChEBI" id="CHEBI:29999"/>
        <dbReference type="ChEBI" id="CHEBI:30616"/>
        <dbReference type="ChEBI" id="CHEBI:83421"/>
        <dbReference type="ChEBI" id="CHEBI:456216"/>
        <dbReference type="EC" id="2.7.11.1"/>
    </reaction>
</comment>
<accession>A0A9R1VJF8</accession>
<dbReference type="SMART" id="SM00220">
    <property type="entry name" value="S_TKc"/>
    <property type="match status" value="1"/>
</dbReference>
<evidence type="ECO:0000256" key="8">
    <source>
        <dbReference type="ARBA" id="ARBA00048679"/>
    </source>
</evidence>
<dbReference type="InterPro" id="IPR015943">
    <property type="entry name" value="WD40/YVTN_repeat-like_dom_sf"/>
</dbReference>
<dbReference type="InterPro" id="IPR008271">
    <property type="entry name" value="Ser/Thr_kinase_AS"/>
</dbReference>
<dbReference type="PROSITE" id="PS00108">
    <property type="entry name" value="PROTEIN_KINASE_ST"/>
    <property type="match status" value="1"/>
</dbReference>
<dbReference type="Pfam" id="PF00069">
    <property type="entry name" value="Pkinase"/>
    <property type="match status" value="1"/>
</dbReference>
<dbReference type="GO" id="GO:0006355">
    <property type="term" value="P:regulation of DNA-templated transcription"/>
    <property type="evidence" value="ECO:0000318"/>
    <property type="project" value="GO_Central"/>
</dbReference>
<dbReference type="Proteomes" id="UP000235145">
    <property type="component" value="Unassembled WGS sequence"/>
</dbReference>
<dbReference type="Gene3D" id="1.10.510.10">
    <property type="entry name" value="Transferase(Phosphotransferase) domain 1"/>
    <property type="match status" value="1"/>
</dbReference>
<comment type="caution">
    <text evidence="11">The sequence shown here is derived from an EMBL/GenBank/DDBJ whole genome shotgun (WGS) entry which is preliminary data.</text>
</comment>
<evidence type="ECO:0000256" key="2">
    <source>
        <dbReference type="ARBA" id="ARBA00022527"/>
    </source>
</evidence>
<keyword evidence="6 9" id="KW-0067">ATP-binding</keyword>
<evidence type="ECO:0000256" key="9">
    <source>
        <dbReference type="PROSITE-ProRule" id="PRU10141"/>
    </source>
</evidence>
<keyword evidence="3" id="KW-0808">Transferase</keyword>
<dbReference type="PANTHER" id="PTHR44083:SF5">
    <property type="entry name" value="PROTEIN TOPLESS-RELATED PROTEIN 2"/>
    <property type="match status" value="1"/>
</dbReference>
<dbReference type="Gene3D" id="3.30.200.20">
    <property type="entry name" value="Phosphorylase Kinase, domain 1"/>
    <property type="match status" value="1"/>
</dbReference>
<dbReference type="AlphaFoldDB" id="A0A9R1VJF8"/>
<dbReference type="InterPro" id="IPR036322">
    <property type="entry name" value="WD40_repeat_dom_sf"/>
</dbReference>
<reference evidence="11 12" key="1">
    <citation type="journal article" date="2017" name="Nat. Commun.">
        <title>Genome assembly with in vitro proximity ligation data and whole-genome triplication in lettuce.</title>
        <authorList>
            <person name="Reyes-Chin-Wo S."/>
            <person name="Wang Z."/>
            <person name="Yang X."/>
            <person name="Kozik A."/>
            <person name="Arikit S."/>
            <person name="Song C."/>
            <person name="Xia L."/>
            <person name="Froenicke L."/>
            <person name="Lavelle D.O."/>
            <person name="Truco M.J."/>
            <person name="Xia R."/>
            <person name="Zhu S."/>
            <person name="Xu C."/>
            <person name="Xu H."/>
            <person name="Xu X."/>
            <person name="Cox K."/>
            <person name="Korf I."/>
            <person name="Meyers B.C."/>
            <person name="Michelmore R.W."/>
        </authorList>
    </citation>
    <scope>NUCLEOTIDE SEQUENCE [LARGE SCALE GENOMIC DNA]</scope>
    <source>
        <strain evidence="12">cv. Salinas</strain>
        <tissue evidence="11">Seedlings</tissue>
    </source>
</reference>
<evidence type="ECO:0000259" key="10">
    <source>
        <dbReference type="PROSITE" id="PS50011"/>
    </source>
</evidence>
<dbReference type="InterPro" id="IPR011009">
    <property type="entry name" value="Kinase-like_dom_sf"/>
</dbReference>
<keyword evidence="4 9" id="KW-0547">Nucleotide-binding</keyword>